<dbReference type="InterPro" id="IPR002762">
    <property type="entry name" value="CbiX-like"/>
</dbReference>
<evidence type="ECO:0000313" key="5">
    <source>
        <dbReference type="Proteomes" id="UP000187412"/>
    </source>
</evidence>
<feature type="compositionally biased region" description="Basic and acidic residues" evidence="3">
    <location>
        <begin position="378"/>
        <end position="390"/>
    </location>
</feature>
<dbReference type="InterPro" id="IPR050963">
    <property type="entry name" value="Sirohydro_Cobaltochel/CbiX"/>
</dbReference>
<keyword evidence="2" id="KW-0456">Lyase</keyword>
<feature type="compositionally biased region" description="Basic and acidic residues" evidence="3">
    <location>
        <begin position="316"/>
        <end position="337"/>
    </location>
</feature>
<reference evidence="4 5" key="1">
    <citation type="submission" date="2016-10" db="EMBL/GenBank/DDBJ databases">
        <title>Paenibacillus species isolates.</title>
        <authorList>
            <person name="Beno S.M."/>
        </authorList>
    </citation>
    <scope>NUCLEOTIDE SEQUENCE [LARGE SCALE GENOMIC DNA]</scope>
    <source>
        <strain evidence="4 5">FSL H7-0744</strain>
    </source>
</reference>
<gene>
    <name evidence="4" type="ORF">BSK56_16070</name>
</gene>
<evidence type="ECO:0000256" key="3">
    <source>
        <dbReference type="SAM" id="MobiDB-lite"/>
    </source>
</evidence>
<evidence type="ECO:0000313" key="4">
    <source>
        <dbReference type="EMBL" id="OMD46700.1"/>
    </source>
</evidence>
<feature type="compositionally biased region" description="Basic residues" evidence="3">
    <location>
        <begin position="338"/>
        <end position="353"/>
    </location>
</feature>
<comment type="caution">
    <text evidence="4">The sequence shown here is derived from an EMBL/GenBank/DDBJ whole genome shotgun (WGS) entry which is preliminary data.</text>
</comment>
<evidence type="ECO:0000256" key="2">
    <source>
        <dbReference type="ARBA" id="ARBA00023239"/>
    </source>
</evidence>
<evidence type="ECO:0008006" key="6">
    <source>
        <dbReference type="Google" id="ProtNLM"/>
    </source>
</evidence>
<keyword evidence="1" id="KW-0479">Metal-binding</keyword>
<keyword evidence="5" id="KW-1185">Reference proteome</keyword>
<organism evidence="4 5">
    <name type="scientific">Paenibacillus borealis</name>
    <dbReference type="NCBI Taxonomy" id="160799"/>
    <lineage>
        <taxon>Bacteria</taxon>
        <taxon>Bacillati</taxon>
        <taxon>Bacillota</taxon>
        <taxon>Bacilli</taxon>
        <taxon>Bacillales</taxon>
        <taxon>Paenibacillaceae</taxon>
        <taxon>Paenibacillus</taxon>
    </lineage>
</organism>
<dbReference type="Pfam" id="PF01903">
    <property type="entry name" value="CbiX"/>
    <property type="match status" value="2"/>
</dbReference>
<proteinExistence type="predicted"/>
<name>A0ABX3H8M2_PAEBO</name>
<sequence>MKTVLLVGHGSRVAEGNEELRKFTSELAARKPELTLVTCFIELASPSIAEGIELCVKGGASTVFVVPIILFAAGHSKLDIPLAMDQAKLKYPGVEFVYGRPVGVQERAVDILLDRIAEATAWRQPAQPEDKMLTSGENANDAGPGEAPSDSVAGNTGTAAIEMKTSKVEDKDTIILVMGRGGSDPDANSDFYKLTRLLWERTAYKSVEGCFIAIAKPSLPEGLERCLALGARKIVVLPYLLFTGVLMKQFSDIISQFAAGHPEVEVEQGSYLGSHPLLSDMLAERIEETLEGQSFANCDNCKYRVEAAAHHHHHHHGEEGHEEGHGHHHHHGEEHNHEHGHHLHHHHHHHHGEHHNQEYGQCGRNHAAHGHQCCSGQHEQEHHSEMDTDGKTQPGQDLSVQAVSSANGPKEF</sequence>
<dbReference type="CDD" id="cd03414">
    <property type="entry name" value="CbiX_SirB_C"/>
    <property type="match status" value="1"/>
</dbReference>
<dbReference type="Proteomes" id="UP000187412">
    <property type="component" value="Unassembled WGS sequence"/>
</dbReference>
<feature type="compositionally biased region" description="Polar residues" evidence="3">
    <location>
        <begin position="391"/>
        <end position="412"/>
    </location>
</feature>
<dbReference type="SUPFAM" id="SSF53800">
    <property type="entry name" value="Chelatase"/>
    <property type="match status" value="2"/>
</dbReference>
<dbReference type="Gene3D" id="3.40.50.1400">
    <property type="match status" value="2"/>
</dbReference>
<accession>A0ABX3H8M2</accession>
<dbReference type="RefSeq" id="WP_076111508.1">
    <property type="nucleotide sequence ID" value="NZ_MPTB01000019.1"/>
</dbReference>
<dbReference type="CDD" id="cd03416">
    <property type="entry name" value="CbiX_SirB_N"/>
    <property type="match status" value="1"/>
</dbReference>
<evidence type="ECO:0000256" key="1">
    <source>
        <dbReference type="ARBA" id="ARBA00022723"/>
    </source>
</evidence>
<dbReference type="EMBL" id="MPTB01000019">
    <property type="protein sequence ID" value="OMD46700.1"/>
    <property type="molecule type" value="Genomic_DNA"/>
</dbReference>
<feature type="region of interest" description="Disordered" evidence="3">
    <location>
        <begin position="309"/>
        <end position="412"/>
    </location>
</feature>
<protein>
    <recommendedName>
        <fullName evidence="6">Sirohydrochlorin cobaltochelatase</fullName>
    </recommendedName>
</protein>
<feature type="region of interest" description="Disordered" evidence="3">
    <location>
        <begin position="123"/>
        <end position="154"/>
    </location>
</feature>
<dbReference type="PANTHER" id="PTHR33542">
    <property type="entry name" value="SIROHYDROCHLORIN FERROCHELATASE, CHLOROPLASTIC"/>
    <property type="match status" value="1"/>
</dbReference>
<dbReference type="PANTHER" id="PTHR33542:SF3">
    <property type="entry name" value="SIROHYDROCHLORIN FERROCHELATASE, CHLOROPLASTIC"/>
    <property type="match status" value="1"/>
</dbReference>